<dbReference type="GO" id="GO:0000724">
    <property type="term" value="P:double-strand break repair via homologous recombination"/>
    <property type="evidence" value="ECO:0007669"/>
    <property type="project" value="InterPro"/>
</dbReference>
<protein>
    <recommendedName>
        <fullName evidence="3">AP-5 complex subunit sigma-1</fullName>
    </recommendedName>
</protein>
<dbReference type="GO" id="GO:0005770">
    <property type="term" value="C:late endosome"/>
    <property type="evidence" value="ECO:0007669"/>
    <property type="project" value="TreeGrafter"/>
</dbReference>
<dbReference type="PANTHER" id="PTHR16120">
    <property type="entry name" value="AP-5 COMPLEX SUBUNIT SIGMA-1"/>
    <property type="match status" value="1"/>
</dbReference>
<organism evidence="1 2">
    <name type="scientific">Alosa alosa</name>
    <name type="common">allis shad</name>
    <dbReference type="NCBI Taxonomy" id="278164"/>
    <lineage>
        <taxon>Eukaryota</taxon>
        <taxon>Metazoa</taxon>
        <taxon>Chordata</taxon>
        <taxon>Craniata</taxon>
        <taxon>Vertebrata</taxon>
        <taxon>Euteleostomi</taxon>
        <taxon>Actinopterygii</taxon>
        <taxon>Neopterygii</taxon>
        <taxon>Teleostei</taxon>
        <taxon>Clupei</taxon>
        <taxon>Clupeiformes</taxon>
        <taxon>Clupeoidei</taxon>
        <taxon>Clupeidae</taxon>
        <taxon>Alosa</taxon>
    </lineage>
</organism>
<dbReference type="Proteomes" id="UP000823561">
    <property type="component" value="Chromosome 19"/>
</dbReference>
<dbReference type="Pfam" id="PF15001">
    <property type="entry name" value="AP-5_subunit_s1"/>
    <property type="match status" value="1"/>
</dbReference>
<evidence type="ECO:0000313" key="2">
    <source>
        <dbReference type="Proteomes" id="UP000823561"/>
    </source>
</evidence>
<dbReference type="GO" id="GO:0005829">
    <property type="term" value="C:cytosol"/>
    <property type="evidence" value="ECO:0007669"/>
    <property type="project" value="TreeGrafter"/>
</dbReference>
<dbReference type="PANTHER" id="PTHR16120:SF0">
    <property type="entry name" value="AP-5 COMPLEX SUBUNIT SIGMA-1"/>
    <property type="match status" value="1"/>
</dbReference>
<dbReference type="GO" id="GO:0016197">
    <property type="term" value="P:endosomal transport"/>
    <property type="evidence" value="ECO:0007669"/>
    <property type="project" value="InterPro"/>
</dbReference>
<gene>
    <name evidence="1" type="ORF">AALO_G00242900</name>
</gene>
<proteinExistence type="predicted"/>
<evidence type="ECO:0000313" key="1">
    <source>
        <dbReference type="EMBL" id="KAG5265475.1"/>
    </source>
</evidence>
<dbReference type="GO" id="GO:0030119">
    <property type="term" value="C:AP-type membrane coat adaptor complex"/>
    <property type="evidence" value="ECO:0007669"/>
    <property type="project" value="InterPro"/>
</dbReference>
<name>A0AAV6FWA6_9TELE</name>
<sequence>MYTVHNKKGEPNDTMVCCFLIHTVCSVNALSAGSSRVLYSRVFGPEDNPETDPERRRLLQKERLLHLARRVRTAVGLCHDAAGSACVECVLGEEAVALGEAEFGVLRLSAGEPFPVERTVLWLGVQNLAFSLVCDVHENLLLAEGTLRNLARHCMEELRLLGPGSEILLKSDRIDALLHRYLPHGQLLFLNHRFTHLLDKELSAYGSK</sequence>
<dbReference type="GO" id="GO:0005764">
    <property type="term" value="C:lysosome"/>
    <property type="evidence" value="ECO:0007669"/>
    <property type="project" value="TreeGrafter"/>
</dbReference>
<keyword evidence="2" id="KW-1185">Reference proteome</keyword>
<evidence type="ECO:0008006" key="3">
    <source>
        <dbReference type="Google" id="ProtNLM"/>
    </source>
</evidence>
<comment type="caution">
    <text evidence="1">The sequence shown here is derived from an EMBL/GenBank/DDBJ whole genome shotgun (WGS) entry which is preliminary data.</text>
</comment>
<dbReference type="AlphaFoldDB" id="A0AAV6FWA6"/>
<reference evidence="1" key="1">
    <citation type="submission" date="2020-10" db="EMBL/GenBank/DDBJ databases">
        <title>Chromosome-scale genome assembly of the Allis shad, Alosa alosa.</title>
        <authorList>
            <person name="Margot Z."/>
            <person name="Christophe K."/>
            <person name="Cabau C."/>
            <person name="Louis A."/>
            <person name="Berthelot C."/>
            <person name="Parey E."/>
            <person name="Roest Crollius H."/>
            <person name="Montfort J."/>
            <person name="Robinson-Rechavi M."/>
            <person name="Bucao C."/>
            <person name="Bouchez O."/>
            <person name="Gislard M."/>
            <person name="Lluch J."/>
            <person name="Milhes M."/>
            <person name="Lampietro C."/>
            <person name="Lopez Roques C."/>
            <person name="Donnadieu C."/>
            <person name="Braasch I."/>
            <person name="Desvignes T."/>
            <person name="Postlethwait J."/>
            <person name="Bobe J."/>
            <person name="Guiguen Y."/>
        </authorList>
    </citation>
    <scope>NUCLEOTIDE SEQUENCE</scope>
    <source>
        <strain evidence="1">M-15738</strain>
        <tissue evidence="1">Blood</tissue>
    </source>
</reference>
<accession>A0AAV6FWA6</accession>
<dbReference type="InterPro" id="IPR029392">
    <property type="entry name" value="AP-5_subunit_s1"/>
</dbReference>
<dbReference type="EMBL" id="JADWDJ010000019">
    <property type="protein sequence ID" value="KAG5265475.1"/>
    <property type="molecule type" value="Genomic_DNA"/>
</dbReference>